<dbReference type="Gene3D" id="6.10.250.3150">
    <property type="match status" value="1"/>
</dbReference>
<keyword evidence="7" id="KW-1185">Reference proteome</keyword>
<dbReference type="InterPro" id="IPR011055">
    <property type="entry name" value="Dup_hybrid_motif"/>
</dbReference>
<feature type="compositionally biased region" description="Gly residues" evidence="3">
    <location>
        <begin position="310"/>
        <end position="323"/>
    </location>
</feature>
<evidence type="ECO:0000313" key="6">
    <source>
        <dbReference type="EMBL" id="QAY70401.1"/>
    </source>
</evidence>
<evidence type="ECO:0000313" key="7">
    <source>
        <dbReference type="Proteomes" id="UP000292118"/>
    </source>
</evidence>
<feature type="signal peptide" evidence="4">
    <location>
        <begin position="1"/>
        <end position="31"/>
    </location>
</feature>
<dbReference type="SUPFAM" id="SSF51261">
    <property type="entry name" value="Duplicated hybrid motif"/>
    <property type="match status" value="1"/>
</dbReference>
<evidence type="ECO:0000256" key="2">
    <source>
        <dbReference type="SAM" id="Coils"/>
    </source>
</evidence>
<proteinExistence type="predicted"/>
<dbReference type="Proteomes" id="UP000292118">
    <property type="component" value="Chromosome"/>
</dbReference>
<dbReference type="EMBL" id="CP035493">
    <property type="protein sequence ID" value="QAY70401.1"/>
    <property type="molecule type" value="Genomic_DNA"/>
</dbReference>
<feature type="region of interest" description="Disordered" evidence="3">
    <location>
        <begin position="300"/>
        <end position="323"/>
    </location>
</feature>
<evidence type="ECO:0000259" key="5">
    <source>
        <dbReference type="Pfam" id="PF01551"/>
    </source>
</evidence>
<dbReference type="InterPro" id="IPR016047">
    <property type="entry name" value="M23ase_b-sheet_dom"/>
</dbReference>
<feature type="chain" id="PRO_5020747584" evidence="4">
    <location>
        <begin position="32"/>
        <end position="461"/>
    </location>
</feature>
<dbReference type="AlphaFoldDB" id="A0A4V0YG92"/>
<keyword evidence="2" id="KW-0175">Coiled coil</keyword>
<dbReference type="GO" id="GO:0004222">
    <property type="term" value="F:metalloendopeptidase activity"/>
    <property type="evidence" value="ECO:0007669"/>
    <property type="project" value="TreeGrafter"/>
</dbReference>
<dbReference type="PANTHER" id="PTHR21666:SF289">
    <property type="entry name" value="L-ALA--D-GLU ENDOPEPTIDASE"/>
    <property type="match status" value="1"/>
</dbReference>
<dbReference type="CDD" id="cd12797">
    <property type="entry name" value="M23_peptidase"/>
    <property type="match status" value="1"/>
</dbReference>
<dbReference type="Pfam" id="PF01551">
    <property type="entry name" value="Peptidase_M23"/>
    <property type="match status" value="1"/>
</dbReference>
<dbReference type="SUPFAM" id="SSF57997">
    <property type="entry name" value="Tropomyosin"/>
    <property type="match status" value="1"/>
</dbReference>
<feature type="coiled-coil region" evidence="2">
    <location>
        <begin position="38"/>
        <end position="121"/>
    </location>
</feature>
<feature type="coiled-coil region" evidence="2">
    <location>
        <begin position="186"/>
        <end position="213"/>
    </location>
</feature>
<gene>
    <name evidence="6" type="ORF">ET471_10455</name>
</gene>
<dbReference type="OrthoDB" id="1099523at2"/>
<sequence length="461" mass="48299">MRSRNRRLVRTALATVLVAVLGLGTASSAGADDIDDRLAAAKANQQTMQGKRAQLEEDLHETDAKLTQAVLDLDTVEAQLPVAQAELDRANADLEKARRDAAILAGRLQDAQDEVAQVTAQLQAGVGKVDAARADIAQMAREQARGTDGVSALGLVTGAQSTEDFLEQYAVSSSAARSQARTLTALQDAEALARNQEARLAAIRVEIAQLKKAADDNVVVKKAAEAAATAKKAEVKGLIVKQTELKATIEAQKVQTLADIEATKQDLANQESEIKGLIEKQKARDAEIARQREAARKAAEEAAAAAAKSQGGGGSGGGGGGGSGSAGSFLDWPTASHVVTSSYGWRLSPTYGVWMLHAGADFRAGLGTPIRAAQSGEVDESSCSAGPGCNIRINHGSYDGQNVRTRYLHLAVEGRAAVGQWVQQGQVIGYSGGTGRITGPHLHFEVYVNGSSTDPVPWLPR</sequence>
<keyword evidence="1 4" id="KW-0732">Signal</keyword>
<evidence type="ECO:0000256" key="4">
    <source>
        <dbReference type="SAM" id="SignalP"/>
    </source>
</evidence>
<dbReference type="Gene3D" id="2.70.70.10">
    <property type="entry name" value="Glucose Permease (Domain IIA)"/>
    <property type="match status" value="1"/>
</dbReference>
<organism evidence="6 7">
    <name type="scientific">Xylanimonas protaetiae</name>
    <dbReference type="NCBI Taxonomy" id="2509457"/>
    <lineage>
        <taxon>Bacteria</taxon>
        <taxon>Bacillati</taxon>
        <taxon>Actinomycetota</taxon>
        <taxon>Actinomycetes</taxon>
        <taxon>Micrococcales</taxon>
        <taxon>Promicromonosporaceae</taxon>
        <taxon>Xylanimonas</taxon>
    </lineage>
</organism>
<dbReference type="PANTHER" id="PTHR21666">
    <property type="entry name" value="PEPTIDASE-RELATED"/>
    <property type="match status" value="1"/>
</dbReference>
<feature type="domain" description="M23ase beta-sheet core" evidence="5">
    <location>
        <begin position="357"/>
        <end position="455"/>
    </location>
</feature>
<reference evidence="6 7" key="1">
    <citation type="submission" date="2019-01" db="EMBL/GenBank/DDBJ databases">
        <title>Genome sequencing of strain FW10M-9.</title>
        <authorList>
            <person name="Heo J."/>
            <person name="Kim S.-J."/>
            <person name="Kim J.-S."/>
            <person name="Hong S.-B."/>
            <person name="Kwon S.-W."/>
        </authorList>
    </citation>
    <scope>NUCLEOTIDE SEQUENCE [LARGE SCALE GENOMIC DNA]</scope>
    <source>
        <strain evidence="6 7">FW10M-9</strain>
    </source>
</reference>
<accession>A0A4V0YG92</accession>
<evidence type="ECO:0000256" key="1">
    <source>
        <dbReference type="ARBA" id="ARBA00022729"/>
    </source>
</evidence>
<dbReference type="RefSeq" id="WP_129188134.1">
    <property type="nucleotide sequence ID" value="NZ_CP035493.1"/>
</dbReference>
<name>A0A4V0YG92_9MICO</name>
<protein>
    <submittedName>
        <fullName evidence="6">Peptidase M23</fullName>
    </submittedName>
</protein>
<evidence type="ECO:0000256" key="3">
    <source>
        <dbReference type="SAM" id="MobiDB-lite"/>
    </source>
</evidence>
<dbReference type="InterPro" id="IPR050570">
    <property type="entry name" value="Cell_wall_metabolism_enzyme"/>
</dbReference>
<dbReference type="KEGG" id="xya:ET471_10455"/>